<name>A0AAV5R394_PICKL</name>
<feature type="domain" description="PIN" evidence="1">
    <location>
        <begin position="43"/>
        <end position="174"/>
    </location>
</feature>
<comment type="caution">
    <text evidence="2">The sequence shown here is derived from an EMBL/GenBank/DDBJ whole genome shotgun (WGS) entry which is preliminary data.</text>
</comment>
<keyword evidence="3" id="KW-1185">Reference proteome</keyword>
<dbReference type="PANTHER" id="PTHR16161">
    <property type="entry name" value="TRANSCRIPTIONAL PROTEIN SWT1"/>
    <property type="match status" value="1"/>
</dbReference>
<dbReference type="CDD" id="cd18727">
    <property type="entry name" value="PIN_Swt1-like"/>
    <property type="match status" value="1"/>
</dbReference>
<sequence length="429" mass="49787">MNEQDEISNYVLNMRNNDVFIPSDMSNFQQSNTPVNSNKVYSAYLIVDTNFLLSNLSLLDDLEKLLHGKYAGVYQIIIPKQVVHELDGLKDSGKSVGISSHHSISRLARKAIDWCYSHFHELEPTVTGQRLHERIDRDASKDNSILDCCLYFQNVENGGGNMVVLLSNDKNLCVKALVNNILTISFRPEMTADLIASNILSELQQHRAFQLEQNVNNYSNNYQQEFNNYNNIQEQNNYNQNNYNNNNGFNNVQNNHYDNSFQMEDNENAMDLEMDLNNENKTTQTQQQTPRLNDIKSVSLEINHQVTKLVLEAINYAVVSIYGDDVGLIDYDENRMHNLDDAAKCIVRLGFSTFADFFDRRGFNPMKVLENRKQRDDLVFLSNNIHDLKDFVTFWSDFLDGIYKKRDLKQQNALKQICKWWDTRINEIE</sequence>
<dbReference type="SUPFAM" id="SSF88723">
    <property type="entry name" value="PIN domain-like"/>
    <property type="match status" value="1"/>
</dbReference>
<evidence type="ECO:0000259" key="1">
    <source>
        <dbReference type="SMART" id="SM00670"/>
    </source>
</evidence>
<evidence type="ECO:0000313" key="3">
    <source>
        <dbReference type="Proteomes" id="UP001378960"/>
    </source>
</evidence>
<dbReference type="InterPro" id="IPR029060">
    <property type="entry name" value="PIN-like_dom_sf"/>
</dbReference>
<dbReference type="AlphaFoldDB" id="A0AAV5R394"/>
<gene>
    <name evidence="2" type="ORF">DAPK24_025360</name>
</gene>
<dbReference type="SMART" id="SM00670">
    <property type="entry name" value="PINc"/>
    <property type="match status" value="1"/>
</dbReference>
<dbReference type="InterPro" id="IPR052626">
    <property type="entry name" value="SWT1_Regulator"/>
</dbReference>
<dbReference type="GO" id="GO:0004540">
    <property type="term" value="F:RNA nuclease activity"/>
    <property type="evidence" value="ECO:0007669"/>
    <property type="project" value="UniProtKB-ARBA"/>
</dbReference>
<protein>
    <submittedName>
        <fullName evidence="2">mRNA-processing endoribonuclease</fullName>
    </submittedName>
</protein>
<reference evidence="2 3" key="1">
    <citation type="journal article" date="2023" name="Elife">
        <title>Identification of key yeast species and microbe-microbe interactions impacting larval growth of Drosophila in the wild.</title>
        <authorList>
            <person name="Mure A."/>
            <person name="Sugiura Y."/>
            <person name="Maeda R."/>
            <person name="Honda K."/>
            <person name="Sakurai N."/>
            <person name="Takahashi Y."/>
            <person name="Watada M."/>
            <person name="Katoh T."/>
            <person name="Gotoh A."/>
            <person name="Gotoh Y."/>
            <person name="Taniguchi I."/>
            <person name="Nakamura K."/>
            <person name="Hayashi T."/>
            <person name="Katayama T."/>
            <person name="Uemura T."/>
            <person name="Hattori Y."/>
        </authorList>
    </citation>
    <scope>NUCLEOTIDE SEQUENCE [LARGE SCALE GENOMIC DNA]</scope>
    <source>
        <strain evidence="2 3">PK-24</strain>
    </source>
</reference>
<dbReference type="PANTHER" id="PTHR16161:SF0">
    <property type="entry name" value="TRANSCRIPTIONAL PROTEIN SWT1"/>
    <property type="match status" value="1"/>
</dbReference>
<dbReference type="Pfam" id="PF21693">
    <property type="entry name" value="SWT1_3rd"/>
    <property type="match status" value="1"/>
</dbReference>
<dbReference type="GO" id="GO:0005634">
    <property type="term" value="C:nucleus"/>
    <property type="evidence" value="ECO:0007669"/>
    <property type="project" value="TreeGrafter"/>
</dbReference>
<dbReference type="Pfam" id="PF13638">
    <property type="entry name" value="PIN_4"/>
    <property type="match status" value="1"/>
</dbReference>
<organism evidence="2 3">
    <name type="scientific">Pichia kluyveri</name>
    <name type="common">Yeast</name>
    <dbReference type="NCBI Taxonomy" id="36015"/>
    <lineage>
        <taxon>Eukaryota</taxon>
        <taxon>Fungi</taxon>
        <taxon>Dikarya</taxon>
        <taxon>Ascomycota</taxon>
        <taxon>Saccharomycotina</taxon>
        <taxon>Pichiomycetes</taxon>
        <taxon>Pichiales</taxon>
        <taxon>Pichiaceae</taxon>
        <taxon>Pichia</taxon>
    </lineage>
</organism>
<accession>A0AAV5R394</accession>
<evidence type="ECO:0000313" key="2">
    <source>
        <dbReference type="EMBL" id="GMM45961.1"/>
    </source>
</evidence>
<dbReference type="EMBL" id="BTGB01000003">
    <property type="protein sequence ID" value="GMM45961.1"/>
    <property type="molecule type" value="Genomic_DNA"/>
</dbReference>
<dbReference type="InterPro" id="IPR002716">
    <property type="entry name" value="PIN_dom"/>
</dbReference>
<dbReference type="Gene3D" id="3.40.50.1010">
    <property type="entry name" value="5'-nuclease"/>
    <property type="match status" value="1"/>
</dbReference>
<dbReference type="Proteomes" id="UP001378960">
    <property type="component" value="Unassembled WGS sequence"/>
</dbReference>
<proteinExistence type="predicted"/>
<dbReference type="InterPro" id="IPR049014">
    <property type="entry name" value="SWT1_C"/>
</dbReference>